<sequence>FTIQKDRTLFRGIQASLEPERNEEVQLDDLG</sequence>
<protein>
    <submittedName>
        <fullName evidence="1">Uncharacterized protein</fullName>
    </submittedName>
</protein>
<proteinExistence type="predicted"/>
<comment type="caution">
    <text evidence="1">The sequence shown here is derived from an EMBL/GenBank/DDBJ whole genome shotgun (WGS) entry which is preliminary data.</text>
</comment>
<evidence type="ECO:0000313" key="2">
    <source>
        <dbReference type="Proteomes" id="UP000288216"/>
    </source>
</evidence>
<accession>A0A401QIU8</accession>
<keyword evidence="2" id="KW-1185">Reference proteome</keyword>
<gene>
    <name evidence="1" type="ORF">scyTo_0025986</name>
</gene>
<dbReference type="Proteomes" id="UP000288216">
    <property type="component" value="Unassembled WGS sequence"/>
</dbReference>
<organism evidence="1 2">
    <name type="scientific">Scyliorhinus torazame</name>
    <name type="common">Cloudy catshark</name>
    <name type="synonym">Catulus torazame</name>
    <dbReference type="NCBI Taxonomy" id="75743"/>
    <lineage>
        <taxon>Eukaryota</taxon>
        <taxon>Metazoa</taxon>
        <taxon>Chordata</taxon>
        <taxon>Craniata</taxon>
        <taxon>Vertebrata</taxon>
        <taxon>Chondrichthyes</taxon>
        <taxon>Elasmobranchii</taxon>
        <taxon>Galeomorphii</taxon>
        <taxon>Galeoidea</taxon>
        <taxon>Carcharhiniformes</taxon>
        <taxon>Scyliorhinidae</taxon>
        <taxon>Scyliorhinus</taxon>
    </lineage>
</organism>
<dbReference type="AlphaFoldDB" id="A0A401QIU8"/>
<reference evidence="1 2" key="1">
    <citation type="journal article" date="2018" name="Nat. Ecol. Evol.">
        <title>Shark genomes provide insights into elasmobranch evolution and the origin of vertebrates.</title>
        <authorList>
            <person name="Hara Y"/>
            <person name="Yamaguchi K"/>
            <person name="Onimaru K"/>
            <person name="Kadota M"/>
            <person name="Koyanagi M"/>
            <person name="Keeley SD"/>
            <person name="Tatsumi K"/>
            <person name="Tanaka K"/>
            <person name="Motone F"/>
            <person name="Kageyama Y"/>
            <person name="Nozu R"/>
            <person name="Adachi N"/>
            <person name="Nishimura O"/>
            <person name="Nakagawa R"/>
            <person name="Tanegashima C"/>
            <person name="Kiyatake I"/>
            <person name="Matsumoto R"/>
            <person name="Murakumo K"/>
            <person name="Nishida K"/>
            <person name="Terakita A"/>
            <person name="Kuratani S"/>
            <person name="Sato K"/>
            <person name="Hyodo S Kuraku.S."/>
        </authorList>
    </citation>
    <scope>NUCLEOTIDE SEQUENCE [LARGE SCALE GENOMIC DNA]</scope>
</reference>
<feature type="non-terminal residue" evidence="1">
    <location>
        <position position="1"/>
    </location>
</feature>
<dbReference type="EMBL" id="BFAA01146964">
    <property type="protein sequence ID" value="GCB85293.1"/>
    <property type="molecule type" value="Genomic_DNA"/>
</dbReference>
<evidence type="ECO:0000313" key="1">
    <source>
        <dbReference type="EMBL" id="GCB85293.1"/>
    </source>
</evidence>
<name>A0A401QIU8_SCYTO</name>